<evidence type="ECO:0000256" key="3">
    <source>
        <dbReference type="SAM" id="Phobius"/>
    </source>
</evidence>
<keyword evidence="6" id="KW-1185">Reference proteome</keyword>
<dbReference type="Proteomes" id="UP001592531">
    <property type="component" value="Unassembled WGS sequence"/>
</dbReference>
<feature type="region of interest" description="Disordered" evidence="2">
    <location>
        <begin position="288"/>
        <end position="364"/>
    </location>
</feature>
<feature type="domain" description="LysM" evidence="4">
    <location>
        <begin position="246"/>
        <end position="295"/>
    </location>
</feature>
<keyword evidence="3" id="KW-1133">Transmembrane helix</keyword>
<dbReference type="EMBL" id="JBHFAB010000025">
    <property type="protein sequence ID" value="MFC1420342.1"/>
    <property type="molecule type" value="Genomic_DNA"/>
</dbReference>
<dbReference type="SMART" id="SM01043">
    <property type="entry name" value="BTAD"/>
    <property type="match status" value="1"/>
</dbReference>
<dbReference type="InterPro" id="IPR036779">
    <property type="entry name" value="LysM_dom_sf"/>
</dbReference>
<dbReference type="RefSeq" id="WP_380541390.1">
    <property type="nucleotide sequence ID" value="NZ_JBHFAB010000025.1"/>
</dbReference>
<dbReference type="InterPro" id="IPR052196">
    <property type="entry name" value="Bact_Kbp"/>
</dbReference>
<dbReference type="PROSITE" id="PS51782">
    <property type="entry name" value="LYSM"/>
    <property type="match status" value="1"/>
</dbReference>
<feature type="compositionally biased region" description="Low complexity" evidence="2">
    <location>
        <begin position="296"/>
        <end position="308"/>
    </location>
</feature>
<reference evidence="5 6" key="1">
    <citation type="submission" date="2024-09" db="EMBL/GenBank/DDBJ databases">
        <authorList>
            <person name="Lee S.D."/>
        </authorList>
    </citation>
    <scope>NUCLEOTIDE SEQUENCE [LARGE SCALE GENOMIC DNA]</scope>
    <source>
        <strain evidence="5 6">N8-3</strain>
    </source>
</reference>
<feature type="region of interest" description="Disordered" evidence="2">
    <location>
        <begin position="725"/>
        <end position="769"/>
    </location>
</feature>
<dbReference type="SMART" id="SM00257">
    <property type="entry name" value="LysM"/>
    <property type="match status" value="1"/>
</dbReference>
<name>A0ABV6W2X0_9ACTN</name>
<dbReference type="InterPro" id="IPR011990">
    <property type="entry name" value="TPR-like_helical_dom_sf"/>
</dbReference>
<evidence type="ECO:0000256" key="1">
    <source>
        <dbReference type="ARBA" id="ARBA00023012"/>
    </source>
</evidence>
<organism evidence="5 6">
    <name type="scientific">Streptacidiphilus cavernicola</name>
    <dbReference type="NCBI Taxonomy" id="3342716"/>
    <lineage>
        <taxon>Bacteria</taxon>
        <taxon>Bacillati</taxon>
        <taxon>Actinomycetota</taxon>
        <taxon>Actinomycetes</taxon>
        <taxon>Kitasatosporales</taxon>
        <taxon>Streptomycetaceae</taxon>
        <taxon>Streptacidiphilus</taxon>
    </lineage>
</organism>
<feature type="transmembrane region" description="Helical" evidence="3">
    <location>
        <begin position="64"/>
        <end position="87"/>
    </location>
</feature>
<evidence type="ECO:0000313" key="6">
    <source>
        <dbReference type="Proteomes" id="UP001592531"/>
    </source>
</evidence>
<dbReference type="Gene3D" id="1.25.40.10">
    <property type="entry name" value="Tetratricopeptide repeat domain"/>
    <property type="match status" value="1"/>
</dbReference>
<sequence>MNREPRTAASLVRALASLVLLAALLLALPVALLYGTLALAGPGGAPLPAHLSELFTDADRGQGFVWALTALGWVAWAMFALGTLVELAARLRGRVARRLPALGWSQRAAAVLLGAVFALVPAAGAFAAPSVAAPPGITAPVAVGAGASAGANGGTDAGTASGAAAASAASATGYTVPAARPAETLWTIAQSQLGSGARWNDIAALNEGRVMDASGTVFHADLALSPGWTLRMPAASASVPVSAPVETVTVHRGDTLSSIAAEHRVHGGWESVYAANRTVVGPDPDMILPGERLRLPGTGTAAAASPATAPAPAPAPAPAQAGTGPGTGASTADPAAPDRTGATAAPDRPPVEAPAQAAAPRAEASAPLRLPAGTATVAIGAGALLAAGLVGLLTRRRMLQQRRRPPRRRVAMPSVEEQLYETFLRAMADPAGLDLLDRTLRTLGMNCLDTDTELPLLAAVALRPGGTVDLHLAEPAPAVAPFTGSTDGRLWRCHAPDADLLTVERARDVPAPYPALVTLGRTVDGVHILADLETVRHLHLDGTAEEVAAVGRALVAELAASPLADRLRLIPLGSAAPLVGRLVHDTDGERLVSCADPEAALSQLEQHRSELERTLTACQVASPRSARSQGVAVDAWAPALLCTDHELTSHQFDRLGRVLSGPEHRCVAAVTPVVPGAPGWRLDARPGHHPVADSLPFAVELQRLGEEEFAAALAVLAATQQPSDLPEPAWTGLHPDADAALPDAPLPDMAGESEQEPDPDRDDDRDDDPFVIPVLASHARATGGAVAASATSVPLLDFDLPGSAGSGRTAGRHSLLPVLGSGYRAVEAAALSASDATFGPTRPPARATASPDAAFPPRILLLGPVRVIGAAGPTPVTFADLSRLTAVAALLATHPEPDPRLLDAVLDPVPYAADRLMAARSAPQARFEALARLRDWLGNGPDGTSWTAATAWRLHQAVSCDWTDFQELYRLGMNARGPAEDAALRRALDLVRGGPFLGAHHLYPWAEPFRQDMISAVIDASYELAKRCFTAGDLPGCEAALHRGLAAVPEAEILHRGLIRLYATAGHRDQVAASITRLAQVNDALGCLDYEPETLQLFSMISSRRS</sequence>
<evidence type="ECO:0000313" key="5">
    <source>
        <dbReference type="EMBL" id="MFC1420342.1"/>
    </source>
</evidence>
<accession>A0ABV6W2X0</accession>
<dbReference type="PANTHER" id="PTHR34700:SF4">
    <property type="entry name" value="PHAGE-LIKE ELEMENT PBSX PROTEIN XKDP"/>
    <property type="match status" value="1"/>
</dbReference>
<feature type="compositionally biased region" description="Low complexity" evidence="2">
    <location>
        <begin position="318"/>
        <end position="337"/>
    </location>
</feature>
<dbReference type="CDD" id="cd00118">
    <property type="entry name" value="LysM"/>
    <property type="match status" value="1"/>
</dbReference>
<evidence type="ECO:0000259" key="4">
    <source>
        <dbReference type="PROSITE" id="PS51782"/>
    </source>
</evidence>
<dbReference type="PANTHER" id="PTHR34700">
    <property type="entry name" value="POTASSIUM BINDING PROTEIN KBP"/>
    <property type="match status" value="1"/>
</dbReference>
<protein>
    <submittedName>
        <fullName evidence="5">LysM peptidoglycan-binding domain-containing protein</fullName>
    </submittedName>
</protein>
<dbReference type="InterPro" id="IPR018392">
    <property type="entry name" value="LysM"/>
</dbReference>
<dbReference type="InterPro" id="IPR005158">
    <property type="entry name" value="BTAD"/>
</dbReference>
<keyword evidence="3" id="KW-0472">Membrane</keyword>
<comment type="caution">
    <text evidence="5">The sequence shown here is derived from an EMBL/GenBank/DDBJ whole genome shotgun (WGS) entry which is preliminary data.</text>
</comment>
<feature type="compositionally biased region" description="Low complexity" evidence="2">
    <location>
        <begin position="353"/>
        <end position="364"/>
    </location>
</feature>
<feature type="compositionally biased region" description="Acidic residues" evidence="2">
    <location>
        <begin position="751"/>
        <end position="769"/>
    </location>
</feature>
<dbReference type="Gene3D" id="3.10.350.10">
    <property type="entry name" value="LysM domain"/>
    <property type="match status" value="1"/>
</dbReference>
<feature type="transmembrane region" description="Helical" evidence="3">
    <location>
        <begin position="108"/>
        <end position="128"/>
    </location>
</feature>
<proteinExistence type="predicted"/>
<dbReference type="Pfam" id="PF01476">
    <property type="entry name" value="LysM"/>
    <property type="match status" value="2"/>
</dbReference>
<keyword evidence="3" id="KW-0812">Transmembrane</keyword>
<gene>
    <name evidence="5" type="ORF">ACEZDE_27400</name>
</gene>
<keyword evidence="1" id="KW-0902">Two-component regulatory system</keyword>
<evidence type="ECO:0000256" key="2">
    <source>
        <dbReference type="SAM" id="MobiDB-lite"/>
    </source>
</evidence>
<feature type="compositionally biased region" description="Low complexity" evidence="2">
    <location>
        <begin position="738"/>
        <end position="748"/>
    </location>
</feature>
<dbReference type="SUPFAM" id="SSF48452">
    <property type="entry name" value="TPR-like"/>
    <property type="match status" value="1"/>
</dbReference>